<feature type="transmembrane region" description="Helical" evidence="6">
    <location>
        <begin position="439"/>
        <end position="463"/>
    </location>
</feature>
<evidence type="ECO:0000256" key="3">
    <source>
        <dbReference type="ARBA" id="ARBA00022692"/>
    </source>
</evidence>
<feature type="transmembrane region" description="Helical" evidence="6">
    <location>
        <begin position="253"/>
        <end position="273"/>
    </location>
</feature>
<reference evidence="7 8" key="1">
    <citation type="submission" date="2023-03" db="EMBL/GenBank/DDBJ databases">
        <title>Draft assemblies of triclosan tolerant bacteria isolated from returned activated sludge.</title>
        <authorList>
            <person name="Van Hamelsveld S."/>
        </authorList>
    </citation>
    <scope>NUCLEOTIDE SEQUENCE [LARGE SCALE GENOMIC DNA]</scope>
    <source>
        <strain evidence="7 8">GW210010_S58</strain>
    </source>
</reference>
<feature type="transmembrane region" description="Helical" evidence="6">
    <location>
        <begin position="140"/>
        <end position="163"/>
    </location>
</feature>
<evidence type="ECO:0000256" key="2">
    <source>
        <dbReference type="ARBA" id="ARBA00022475"/>
    </source>
</evidence>
<keyword evidence="3 6" id="KW-0812">Transmembrane</keyword>
<evidence type="ECO:0000256" key="1">
    <source>
        <dbReference type="ARBA" id="ARBA00004651"/>
    </source>
</evidence>
<feature type="transmembrane region" description="Helical" evidence="6">
    <location>
        <begin position="415"/>
        <end position="433"/>
    </location>
</feature>
<accession>A0ABT6B0A8</accession>
<feature type="transmembrane region" description="Helical" evidence="6">
    <location>
        <begin position="109"/>
        <end position="128"/>
    </location>
</feature>
<keyword evidence="4 6" id="KW-1133">Transmembrane helix</keyword>
<feature type="transmembrane region" description="Helical" evidence="6">
    <location>
        <begin position="356"/>
        <end position="375"/>
    </location>
</feature>
<dbReference type="Proteomes" id="UP001216674">
    <property type="component" value="Unassembled WGS sequence"/>
</dbReference>
<name>A0ABT6B0A8_9BURK</name>
<evidence type="ECO:0000313" key="7">
    <source>
        <dbReference type="EMBL" id="MDF3838320.1"/>
    </source>
</evidence>
<dbReference type="InterPro" id="IPR050833">
    <property type="entry name" value="Poly_Biosynth_Transport"/>
</dbReference>
<dbReference type="PANTHER" id="PTHR30250:SF31">
    <property type="entry name" value="INNER MEMBRANE PROTEIN YGHQ"/>
    <property type="match status" value="1"/>
</dbReference>
<gene>
    <name evidence="7" type="ORF">P3W85_36135</name>
</gene>
<feature type="transmembrane region" description="Helical" evidence="6">
    <location>
        <begin position="36"/>
        <end position="57"/>
    </location>
</feature>
<comment type="subcellular location">
    <subcellularLocation>
        <location evidence="1">Cell membrane</location>
        <topology evidence="1">Multi-pass membrane protein</topology>
    </subcellularLocation>
</comment>
<feature type="transmembrane region" description="Helical" evidence="6">
    <location>
        <begin position="170"/>
        <end position="190"/>
    </location>
</feature>
<dbReference type="RefSeq" id="WP_276268304.1">
    <property type="nucleotide sequence ID" value="NZ_JARJLM010000578.1"/>
</dbReference>
<evidence type="ECO:0000256" key="5">
    <source>
        <dbReference type="ARBA" id="ARBA00023136"/>
    </source>
</evidence>
<dbReference type="PANTHER" id="PTHR30250">
    <property type="entry name" value="PST FAMILY PREDICTED COLANIC ACID TRANSPORTER"/>
    <property type="match status" value="1"/>
</dbReference>
<feature type="transmembrane region" description="Helical" evidence="6">
    <location>
        <begin position="285"/>
        <end position="306"/>
    </location>
</feature>
<evidence type="ECO:0000256" key="6">
    <source>
        <dbReference type="SAM" id="Phobius"/>
    </source>
</evidence>
<proteinExistence type="predicted"/>
<keyword evidence="5 6" id="KW-0472">Membrane</keyword>
<evidence type="ECO:0000256" key="4">
    <source>
        <dbReference type="ARBA" id="ARBA00022989"/>
    </source>
</evidence>
<keyword evidence="8" id="KW-1185">Reference proteome</keyword>
<feature type="transmembrane region" description="Helical" evidence="6">
    <location>
        <begin position="326"/>
        <end position="344"/>
    </location>
</feature>
<evidence type="ECO:0000313" key="8">
    <source>
        <dbReference type="Proteomes" id="UP001216674"/>
    </source>
</evidence>
<feature type="transmembrane region" description="Helical" evidence="6">
    <location>
        <begin position="202"/>
        <end position="223"/>
    </location>
</feature>
<sequence length="478" mass="50576">MLVRHVLGYLPANVVPAITAFASVYVYTRMLSPADYGVYSVVVNVTLLCQAGFFYWLQVGATRFYARAEIDANMPVFAASVYRGAALSSALLSAGYVAVLLFGTFHKDLLDGLWLGLPLVLTRSLVSINQALNRGGAKIVRYNLIECSQTLLALGLGVSILMVRHDGARSVLLGLVAGALVGCAIDFQAIVRVTRVPADARVLRSLLSFGGPLILVNTLGYALNAADRIVIQYLLGSSEVGIYSVAYNTIDRSIGSIFIAISMAAFPLTVRALETHGSSAASKQMTSNGTLLLSIALPACAGLIAAGPQLGAVLIGPAFREEALQIMPWIVISALMSGMQVHYFDHTFILGKRTTTVLWCVGPAALLNVVLNFVLLPRIGLMGAVWASLIAHAVALAASIVLGRRALKFDFPVGPALRIVLASAAMMAAIRGLDLPPTFGGLAGAVSLGVAVYAATCLALDVAGMRAFLYRRFVEFRS</sequence>
<comment type="caution">
    <text evidence="7">The sequence shown here is derived from an EMBL/GenBank/DDBJ whole genome shotgun (WGS) entry which is preliminary data.</text>
</comment>
<protein>
    <submittedName>
        <fullName evidence="7">Lipopolysaccharide biosynthesis protein</fullName>
    </submittedName>
</protein>
<organism evidence="7 8">
    <name type="scientific">Cupriavidus basilensis</name>
    <dbReference type="NCBI Taxonomy" id="68895"/>
    <lineage>
        <taxon>Bacteria</taxon>
        <taxon>Pseudomonadati</taxon>
        <taxon>Pseudomonadota</taxon>
        <taxon>Betaproteobacteria</taxon>
        <taxon>Burkholderiales</taxon>
        <taxon>Burkholderiaceae</taxon>
        <taxon>Cupriavidus</taxon>
    </lineage>
</organism>
<keyword evidence="2" id="KW-1003">Cell membrane</keyword>
<dbReference type="EMBL" id="JARJLM010000578">
    <property type="protein sequence ID" value="MDF3838320.1"/>
    <property type="molecule type" value="Genomic_DNA"/>
</dbReference>
<feature type="transmembrane region" description="Helical" evidence="6">
    <location>
        <begin position="381"/>
        <end position="403"/>
    </location>
</feature>
<dbReference type="Pfam" id="PF13440">
    <property type="entry name" value="Polysacc_synt_3"/>
    <property type="match status" value="1"/>
</dbReference>
<feature type="transmembrane region" description="Helical" evidence="6">
    <location>
        <begin position="6"/>
        <end position="27"/>
    </location>
</feature>
<feature type="transmembrane region" description="Helical" evidence="6">
    <location>
        <begin position="77"/>
        <end position="102"/>
    </location>
</feature>